<accession>A0A1A8A1S3</accession>
<evidence type="ECO:0000313" key="8">
    <source>
        <dbReference type="EMBL" id="SBP49082.1"/>
    </source>
</evidence>
<organism evidence="8">
    <name type="scientific">Nothobranchius furzeri</name>
    <name type="common">Turquoise killifish</name>
    <dbReference type="NCBI Taxonomy" id="105023"/>
    <lineage>
        <taxon>Eukaryota</taxon>
        <taxon>Metazoa</taxon>
        <taxon>Chordata</taxon>
        <taxon>Craniata</taxon>
        <taxon>Vertebrata</taxon>
        <taxon>Euteleostomi</taxon>
        <taxon>Actinopterygii</taxon>
        <taxon>Neopterygii</taxon>
        <taxon>Teleostei</taxon>
        <taxon>Neoteleostei</taxon>
        <taxon>Acanthomorphata</taxon>
        <taxon>Ovalentaria</taxon>
        <taxon>Atherinomorphae</taxon>
        <taxon>Cyprinodontiformes</taxon>
        <taxon>Nothobranchiidae</taxon>
        <taxon>Nothobranchius</taxon>
    </lineage>
</organism>
<feature type="region of interest" description="Disordered" evidence="5">
    <location>
        <begin position="329"/>
        <end position="408"/>
    </location>
</feature>
<reference evidence="7" key="4">
    <citation type="submission" date="2020-03" db="EMBL/GenBank/DDBJ databases">
        <title>Intra-Species Differences in Population Size shape Life History and Genome Evolution.</title>
        <authorList>
            <person name="Willemsen D."/>
            <person name="Cui R."/>
            <person name="Valenzano D.R."/>
        </authorList>
    </citation>
    <scope>NUCLEOTIDE SEQUENCE</scope>
    <source>
        <strain evidence="7">GRZ</strain>
        <tissue evidence="7">Whole</tissue>
    </source>
</reference>
<name>A0A1A8A1S3_NOTFU</name>
<dbReference type="EMBL" id="HADY01000239">
    <property type="protein sequence ID" value="SBP38724.1"/>
    <property type="molecule type" value="Transcribed_RNA"/>
</dbReference>
<feature type="compositionally biased region" description="Basic and acidic residues" evidence="5">
    <location>
        <begin position="350"/>
        <end position="359"/>
    </location>
</feature>
<dbReference type="Proteomes" id="UP000822369">
    <property type="component" value="Chromosome 2"/>
</dbReference>
<evidence type="ECO:0000313" key="10">
    <source>
        <dbReference type="Proteomes" id="UP000694548"/>
    </source>
</evidence>
<sequence>MEEMFLLNYPGVKKKILAGGTGPLPHFPPGTKLVFHFQTLLDSFERTVIDDSRLAGRPAEIFVGKMFKMEVWEPMLMSMRVGEVAEFWCDATHTGLYPIVSKGMRLIAQGKDPLEGQRHMCGMGNLFHYHSTGFPELDELMRNPQPLIFIMELLQVGDPLSYHRESWMMDKDEKLQTVPTLHMQGNALVKQKRFREAASKYKEAVLLLKTVQSREMPGDVDYINLGRMIVPLELNYCQCMLELEEYYHVIEHTTELLEKHKDCLKGYYKRAKAHAAVWNEKEARRDFNMVAQLDISLSSLVRRELKDLSERMKEKYWEEKEQYWNKLETVESKSTEEEEKDFGEEEEKGGDEKGKREDLEAAIQVAEESSPLKSSAAGEEENEAAPSEGEEEEASCSAIEPGASDKTDEKDWQQMLRLVMLQQNEGNFLIKEKDFQEASAKFKEAIEYVDILQSKQVDQKGEDWESLEKVRLPLTLNLSQCMLELQQYQQVVELNSRLLKTHRGNFKAVYQRARAHAALCNEDEARRDFGLLEKLDPKFKPFVVQELKKLGQNMRTMHARQNKTYWDTSREKWGSGGSKTKSAAGQKNIRFAPKENTDVDEKTASSKAEEKESPDEHCPVQTEAVDAKSPNSKAEQSNKEPERATVREDDENTERVVTPAAEPGVPDNHKAHKDSESAATGSDNVVRKRSAQDKGKKKVKSQTSGAPHPSRAKSGIKGGRSKKGKGGSVKHDRCVDATPSQKSEM</sequence>
<dbReference type="GeneTree" id="ENSGT00390000001289"/>
<dbReference type="SUPFAM" id="SSF48452">
    <property type="entry name" value="TPR-like"/>
    <property type="match status" value="2"/>
</dbReference>
<comment type="subcellular location">
    <subcellularLocation>
        <location evidence="1">Cytoplasm</location>
    </subcellularLocation>
</comment>
<dbReference type="AlphaFoldDB" id="A0A1A8A1S3"/>
<dbReference type="PANTHER" id="PTHR11242:SF1">
    <property type="entry name" value="PPIASE FKBP-TYPE DOMAIN-CONTAINING PROTEIN"/>
    <property type="match status" value="1"/>
</dbReference>
<evidence type="ECO:0000313" key="7">
    <source>
        <dbReference type="EMBL" id="KAF7228554.1"/>
    </source>
</evidence>
<evidence type="ECO:0000313" key="9">
    <source>
        <dbReference type="Ensembl" id="ENSNFUP00015007548.1"/>
    </source>
</evidence>
<protein>
    <submittedName>
        <fullName evidence="9">Aryl hydrocarbon receptor interacting protein like 2</fullName>
    </submittedName>
    <submittedName>
        <fullName evidence="7">LOC107378992-like protein</fullName>
    </submittedName>
</protein>
<dbReference type="EMBL" id="JAAVVJ010000002">
    <property type="protein sequence ID" value="KAF7228554.1"/>
    <property type="molecule type" value="Genomic_DNA"/>
</dbReference>
<dbReference type="InterPro" id="IPR056277">
    <property type="entry name" value="PPIase_AIP"/>
</dbReference>
<dbReference type="InterPro" id="IPR019734">
    <property type="entry name" value="TPR_rpt"/>
</dbReference>
<dbReference type="OMA" id="MEVWEPM"/>
<reference evidence="9" key="5">
    <citation type="submission" date="2025-05" db="UniProtKB">
        <authorList>
            <consortium name="Ensembl"/>
        </authorList>
    </citation>
    <scope>IDENTIFICATION</scope>
</reference>
<dbReference type="InterPro" id="IPR011990">
    <property type="entry name" value="TPR-like_helical_dom_sf"/>
</dbReference>
<evidence type="ECO:0000256" key="2">
    <source>
        <dbReference type="ARBA" id="ARBA00022490"/>
    </source>
</evidence>
<dbReference type="InterPro" id="IPR046357">
    <property type="entry name" value="PPIase_dom_sf"/>
</dbReference>
<dbReference type="Gene3D" id="1.25.40.10">
    <property type="entry name" value="Tetratricopeptide repeat domain"/>
    <property type="match status" value="2"/>
</dbReference>
<dbReference type="Pfam" id="PF23322">
    <property type="entry name" value="PPIase_AIP"/>
    <property type="match status" value="1"/>
</dbReference>
<dbReference type="Ensembl" id="ENSNFUT00015007943.1">
    <property type="protein sequence ID" value="ENSNFUP00015007548.1"/>
    <property type="gene ID" value="ENSNFUG00015003708.1"/>
</dbReference>
<evidence type="ECO:0000256" key="1">
    <source>
        <dbReference type="ARBA" id="ARBA00004496"/>
    </source>
</evidence>
<feature type="region of interest" description="Disordered" evidence="5">
    <location>
        <begin position="554"/>
        <end position="745"/>
    </location>
</feature>
<dbReference type="GO" id="GO:0005737">
    <property type="term" value="C:cytoplasm"/>
    <property type="evidence" value="ECO:0007669"/>
    <property type="project" value="UniProtKB-SubCell"/>
</dbReference>
<feature type="domain" description="AIP/AIPL N-terminal FKBP-type PPIase" evidence="6">
    <location>
        <begin position="26"/>
        <end position="154"/>
    </location>
</feature>
<dbReference type="SUPFAM" id="SSF54534">
    <property type="entry name" value="FKBP-like"/>
    <property type="match status" value="1"/>
</dbReference>
<dbReference type="Gene3D" id="3.10.50.40">
    <property type="match status" value="1"/>
</dbReference>
<dbReference type="Proteomes" id="UP000694548">
    <property type="component" value="Chromosome sgr01"/>
</dbReference>
<dbReference type="GeneID" id="107378992"/>
<feature type="compositionally biased region" description="Acidic residues" evidence="5">
    <location>
        <begin position="336"/>
        <end position="349"/>
    </location>
</feature>
<evidence type="ECO:0000259" key="6">
    <source>
        <dbReference type="Pfam" id="PF23322"/>
    </source>
</evidence>
<reference evidence="8" key="2">
    <citation type="submission" date="2016-05" db="EMBL/GenBank/DDBJ databases">
        <authorList>
            <person name="Lavstsen T."/>
            <person name="Jespersen J.S."/>
        </authorList>
    </citation>
    <scope>NUCLEOTIDE SEQUENCE</scope>
    <source>
        <tissue evidence="8">Brain</tissue>
    </source>
</reference>
<feature type="compositionally biased region" description="Acidic residues" evidence="5">
    <location>
        <begin position="378"/>
        <end position="394"/>
    </location>
</feature>
<dbReference type="OrthoDB" id="5829758at2759"/>
<evidence type="ECO:0000256" key="4">
    <source>
        <dbReference type="ARBA" id="ARBA00022803"/>
    </source>
</evidence>
<dbReference type="FunFam" id="1.25.40.10:FF:000052">
    <property type="entry name" value="Aryl-hydrocarbon-interacting protein-like 1"/>
    <property type="match status" value="1"/>
</dbReference>
<evidence type="ECO:0000256" key="5">
    <source>
        <dbReference type="SAM" id="MobiDB-lite"/>
    </source>
</evidence>
<gene>
    <name evidence="8" type="primary">CT027835.1</name>
    <name evidence="9" type="synonym">LOC107378992</name>
    <name evidence="7" type="ORF">G4P62_000515</name>
</gene>
<evidence type="ECO:0000256" key="3">
    <source>
        <dbReference type="ARBA" id="ARBA00022737"/>
    </source>
</evidence>
<keyword evidence="10" id="KW-1185">Reference proteome</keyword>
<dbReference type="PANTHER" id="PTHR11242">
    <property type="entry name" value="ARYL HYDROCARBON RECEPTOR INTERACTING PROTEIN RELATED"/>
    <property type="match status" value="1"/>
</dbReference>
<dbReference type="InterPro" id="IPR039663">
    <property type="entry name" value="AIP/AIPL1/TTC9"/>
</dbReference>
<dbReference type="SMART" id="SM00028">
    <property type="entry name" value="TPR"/>
    <property type="match status" value="4"/>
</dbReference>
<keyword evidence="4" id="KW-0802">TPR repeat</keyword>
<dbReference type="RefSeq" id="XP_015805015.1">
    <property type="nucleotide sequence ID" value="XM_015949529.1"/>
</dbReference>
<keyword evidence="2" id="KW-0963">Cytoplasm</keyword>
<proteinExistence type="predicted"/>
<feature type="compositionally biased region" description="Basic and acidic residues" evidence="5">
    <location>
        <begin position="636"/>
        <end position="647"/>
    </location>
</feature>
<keyword evidence="3" id="KW-0677">Repeat</keyword>
<dbReference type="EMBL" id="HADY01010597">
    <property type="protein sequence ID" value="SBP49082.1"/>
    <property type="molecule type" value="Transcribed_RNA"/>
</dbReference>
<feature type="compositionally biased region" description="Basic and acidic residues" evidence="5">
    <location>
        <begin position="592"/>
        <end position="618"/>
    </location>
</feature>
<reference evidence="8" key="3">
    <citation type="submission" date="2016-06" db="EMBL/GenBank/DDBJ databases">
        <title>The genome of a short-lived fish provides insights into sex chromosome evolution and the genetic control of aging.</title>
        <authorList>
            <person name="Reichwald K."/>
            <person name="Felder M."/>
            <person name="Petzold A."/>
            <person name="Koch P."/>
            <person name="Groth M."/>
            <person name="Platzer M."/>
        </authorList>
    </citation>
    <scope>NUCLEOTIDE SEQUENCE</scope>
    <source>
        <tissue evidence="8">Brain</tissue>
    </source>
</reference>
<feature type="compositionally biased region" description="Basic and acidic residues" evidence="5">
    <location>
        <begin position="667"/>
        <end position="676"/>
    </location>
</feature>
<dbReference type="KEGG" id="nfu:107378992"/>
<reference evidence="9" key="1">
    <citation type="submission" date="2014-08" db="EMBL/GenBank/DDBJ databases">
        <authorList>
            <person name="Senf B."/>
            <person name="Petzold A."/>
            <person name="Downie B.R."/>
            <person name="Koch P."/>
            <person name="Platzer M."/>
        </authorList>
    </citation>
    <scope>NUCLEOTIDE SEQUENCE [LARGE SCALE GENOMIC DNA]</scope>
    <source>
        <strain evidence="9">GRZ</strain>
    </source>
</reference>
<dbReference type="GO" id="GO:0003755">
    <property type="term" value="F:peptidyl-prolyl cis-trans isomerase activity"/>
    <property type="evidence" value="ECO:0007669"/>
    <property type="project" value="InterPro"/>
</dbReference>